<sequence>MSTPFEIDLHHPVEVGGVTHDTLTVASIDAIANFRSNSAEQVILSMSRVFGVSRRVVRHLEPDDAQRAGDLICSLLNEAAG</sequence>
<evidence type="ECO:0000313" key="2">
    <source>
        <dbReference type="Proteomes" id="UP000515291"/>
    </source>
</evidence>
<reference evidence="2" key="1">
    <citation type="journal article" date="2020" name="Mol. Plant Microbe">
        <title>Rhizobial microsymbionts of the narrowly endemic Oxytropis species growing in Kamchatka are characterized by significant genetic diversity and possess a set of genes that are associated with T3SS and T6SS secretion systems and can affect the development of symbiosis.</title>
        <authorList>
            <person name="Safronova V."/>
            <person name="Guro P."/>
            <person name="Sazanova A."/>
            <person name="Kuznetsova I."/>
            <person name="Belimov A."/>
            <person name="Yakubov V."/>
            <person name="Chirak E."/>
            <person name="Afonin A."/>
            <person name="Gogolev Y."/>
            <person name="Andronov E."/>
            <person name="Tikhonovich I."/>
        </authorList>
    </citation>
    <scope>NUCLEOTIDE SEQUENCE [LARGE SCALE GENOMIC DNA]</scope>
    <source>
        <strain evidence="2">581</strain>
    </source>
</reference>
<protein>
    <submittedName>
        <fullName evidence="1">Phage tail assembly protein</fullName>
    </submittedName>
</protein>
<dbReference type="AlphaFoldDB" id="A0A7G6U2B7"/>
<dbReference type="KEGG" id="trb:HB776_19505"/>
<name>A0A7G6U2B7_9BRAD</name>
<dbReference type="RefSeq" id="WP_184511991.1">
    <property type="nucleotide sequence ID" value="NZ_CP050292.1"/>
</dbReference>
<dbReference type="Proteomes" id="UP000515291">
    <property type="component" value="Chromosome"/>
</dbReference>
<evidence type="ECO:0000313" key="1">
    <source>
        <dbReference type="EMBL" id="QND73149.1"/>
    </source>
</evidence>
<organism evidence="1 2">
    <name type="scientific">Tardiphaga robiniae</name>
    <dbReference type="NCBI Taxonomy" id="943830"/>
    <lineage>
        <taxon>Bacteria</taxon>
        <taxon>Pseudomonadati</taxon>
        <taxon>Pseudomonadota</taxon>
        <taxon>Alphaproteobacteria</taxon>
        <taxon>Hyphomicrobiales</taxon>
        <taxon>Nitrobacteraceae</taxon>
        <taxon>Tardiphaga</taxon>
    </lineage>
</organism>
<proteinExistence type="predicted"/>
<accession>A0A7G6U2B7</accession>
<dbReference type="EMBL" id="CP050292">
    <property type="protein sequence ID" value="QND73149.1"/>
    <property type="molecule type" value="Genomic_DNA"/>
</dbReference>
<gene>
    <name evidence="1" type="ORF">HB776_19505</name>
</gene>